<accession>A0A6F8ZG72</accession>
<dbReference type="PRINTS" id="PR00725">
    <property type="entry name" value="DADACBPTASE1"/>
</dbReference>
<dbReference type="SMART" id="SM00936">
    <property type="entry name" value="PBP5_C"/>
    <property type="match status" value="1"/>
</dbReference>
<dbReference type="SUPFAM" id="SSF56601">
    <property type="entry name" value="beta-lactamase/transpeptidase-like"/>
    <property type="match status" value="1"/>
</dbReference>
<dbReference type="AlphaFoldDB" id="A0A6F8ZG72"/>
<dbReference type="Pfam" id="PF00768">
    <property type="entry name" value="Peptidase_S11"/>
    <property type="match status" value="1"/>
</dbReference>
<protein>
    <recommendedName>
        <fullName evidence="4">serine-type D-Ala-D-Ala carboxypeptidase</fullName>
        <ecNumber evidence="4">3.4.16.4</ecNumber>
    </recommendedName>
</protein>
<reference evidence="18 19" key="1">
    <citation type="submission" date="2020-02" db="EMBL/GenBank/DDBJ databases">
        <authorList>
            <person name="Hogendoorn C."/>
        </authorList>
    </citation>
    <scope>NUCLEOTIDE SEQUENCE [LARGE SCALE GENOMIC DNA]</scope>
    <source>
        <strain evidence="18">R501</strain>
    </source>
</reference>
<feature type="signal peptide" evidence="16">
    <location>
        <begin position="1"/>
        <end position="28"/>
    </location>
</feature>
<keyword evidence="7 16" id="KW-0732">Signal</keyword>
<feature type="active site" evidence="13">
    <location>
        <position position="120"/>
    </location>
</feature>
<dbReference type="GO" id="GO:0071555">
    <property type="term" value="P:cell wall organization"/>
    <property type="evidence" value="ECO:0007669"/>
    <property type="project" value="UniProtKB-KW"/>
</dbReference>
<gene>
    <name evidence="18" type="ORF">R50_1375</name>
</gene>
<keyword evidence="6" id="KW-0645">Protease</keyword>
<dbReference type="GO" id="GO:0006508">
    <property type="term" value="P:proteolysis"/>
    <property type="evidence" value="ECO:0007669"/>
    <property type="project" value="UniProtKB-KW"/>
</dbReference>
<dbReference type="Gene3D" id="2.60.410.10">
    <property type="entry name" value="D-Ala-D-Ala carboxypeptidase, C-terminal domain"/>
    <property type="match status" value="1"/>
</dbReference>
<keyword evidence="11" id="KW-0961">Cell wall biogenesis/degradation</keyword>
<dbReference type="InterPro" id="IPR037167">
    <property type="entry name" value="Peptidase_S11_C_sf"/>
</dbReference>
<dbReference type="UniPathway" id="UPA00219"/>
<dbReference type="GO" id="GO:0008360">
    <property type="term" value="P:regulation of cell shape"/>
    <property type="evidence" value="ECO:0007669"/>
    <property type="project" value="UniProtKB-KW"/>
</dbReference>
<comment type="pathway">
    <text evidence="2">Cell wall biogenesis; peptidoglycan biosynthesis.</text>
</comment>
<dbReference type="InterPro" id="IPR001967">
    <property type="entry name" value="Peptidase_S11_N"/>
</dbReference>
<keyword evidence="8 18" id="KW-0378">Hydrolase</keyword>
<dbReference type="GO" id="GO:0009002">
    <property type="term" value="F:serine-type D-Ala-D-Ala carboxypeptidase activity"/>
    <property type="evidence" value="ECO:0007669"/>
    <property type="project" value="UniProtKB-EC"/>
</dbReference>
<keyword evidence="19" id="KW-1185">Reference proteome</keyword>
<feature type="active site" description="Acyl-ester intermediate" evidence="13">
    <location>
        <position position="65"/>
    </location>
</feature>
<comment type="catalytic activity">
    <reaction evidence="12">
        <text>Preferential cleavage: (Ac)2-L-Lys-D-Ala-|-D-Ala. Also transpeptidation of peptidyl-alanyl moieties that are N-acyl substituents of D-alanine.</text>
        <dbReference type="EC" id="3.4.16.4"/>
    </reaction>
</comment>
<evidence type="ECO:0000256" key="16">
    <source>
        <dbReference type="SAM" id="SignalP"/>
    </source>
</evidence>
<evidence type="ECO:0000256" key="14">
    <source>
        <dbReference type="PIRSR" id="PIRSR618044-2"/>
    </source>
</evidence>
<evidence type="ECO:0000256" key="11">
    <source>
        <dbReference type="ARBA" id="ARBA00023316"/>
    </source>
</evidence>
<feature type="domain" description="Peptidase S11 D-Ala-D-Ala carboxypeptidase A C-terminal" evidence="17">
    <location>
        <begin position="273"/>
        <end position="362"/>
    </location>
</feature>
<keyword evidence="5 18" id="KW-0121">Carboxypeptidase</keyword>
<dbReference type="Gene3D" id="3.40.710.10">
    <property type="entry name" value="DD-peptidase/beta-lactamase superfamily"/>
    <property type="match status" value="1"/>
</dbReference>
<evidence type="ECO:0000256" key="6">
    <source>
        <dbReference type="ARBA" id="ARBA00022670"/>
    </source>
</evidence>
<dbReference type="PANTHER" id="PTHR21581">
    <property type="entry name" value="D-ALANYL-D-ALANINE CARBOXYPEPTIDASE"/>
    <property type="match status" value="1"/>
</dbReference>
<dbReference type="InterPro" id="IPR012338">
    <property type="entry name" value="Beta-lactam/transpept-like"/>
</dbReference>
<dbReference type="SUPFAM" id="SSF69189">
    <property type="entry name" value="Penicillin-binding protein associated domain"/>
    <property type="match status" value="1"/>
</dbReference>
<evidence type="ECO:0000256" key="9">
    <source>
        <dbReference type="ARBA" id="ARBA00022960"/>
    </source>
</evidence>
<dbReference type="EC" id="3.4.16.4" evidence="4"/>
<feature type="binding site" evidence="14">
    <location>
        <position position="226"/>
    </location>
    <ligand>
        <name>substrate</name>
    </ligand>
</feature>
<dbReference type="EMBL" id="LR778114">
    <property type="protein sequence ID" value="CAB1128881.1"/>
    <property type="molecule type" value="Genomic_DNA"/>
</dbReference>
<evidence type="ECO:0000256" key="13">
    <source>
        <dbReference type="PIRSR" id="PIRSR618044-1"/>
    </source>
</evidence>
<sequence length="387" mass="41516">MRTGGWRTLFLVAPILWMDLPASAPVRAAGPPPPVVGARAAILIDARTGAVLYAKHAFRQMDPASLTKMMTAILVIRRGGLDRVVTISRRAAATGGSRLHIRAGQRYTIEHLLRGLLLRSGNDAAVALAEAEAGSVRRFVAEMNLEAQRLGAFNTDFANPNGLTAPGHYSSAYDLALIARYAMTLPVFRAIVRQQELPVQEAGGATRHIRNTNQLLYGFPGAVGIKTGTTSAAGPCLAAAVVRRGRELISVVLDSRDRWGDSARLLNWGFRYWRTLTVLRRGQPVGQGVVGVSGGVAPLVPVVAGRSLDLTVPAGTVLRCVPALSRPRAPVRAGEAVGRVEVWWDGLPQASVPVVAARADPRPAPSGRFWQWWRRFLGWFNAGDGAG</sequence>
<feature type="chain" id="PRO_5039533366" description="serine-type D-Ala-D-Ala carboxypeptidase" evidence="16">
    <location>
        <begin position="29"/>
        <end position="387"/>
    </location>
</feature>
<dbReference type="GO" id="GO:0009252">
    <property type="term" value="P:peptidoglycan biosynthetic process"/>
    <property type="evidence" value="ECO:0007669"/>
    <property type="project" value="UniProtKB-UniPathway"/>
</dbReference>
<dbReference type="InterPro" id="IPR018044">
    <property type="entry name" value="Peptidase_S11"/>
</dbReference>
<evidence type="ECO:0000256" key="10">
    <source>
        <dbReference type="ARBA" id="ARBA00022984"/>
    </source>
</evidence>
<evidence type="ECO:0000256" key="1">
    <source>
        <dbReference type="ARBA" id="ARBA00003217"/>
    </source>
</evidence>
<comment type="function">
    <text evidence="1">Removes C-terminal D-alanyl residues from sugar-peptide cell wall precursors.</text>
</comment>
<dbReference type="InterPro" id="IPR015956">
    <property type="entry name" value="Peniciliin-bd_prot_C_sf"/>
</dbReference>
<evidence type="ECO:0000256" key="3">
    <source>
        <dbReference type="ARBA" id="ARBA00007164"/>
    </source>
</evidence>
<comment type="similarity">
    <text evidence="3 15">Belongs to the peptidase S11 family.</text>
</comment>
<dbReference type="PANTHER" id="PTHR21581:SF33">
    <property type="entry name" value="D-ALANYL-D-ALANINE CARBOXYPEPTIDASE DACB"/>
    <property type="match status" value="1"/>
</dbReference>
<evidence type="ECO:0000256" key="2">
    <source>
        <dbReference type="ARBA" id="ARBA00004752"/>
    </source>
</evidence>
<dbReference type="InterPro" id="IPR012907">
    <property type="entry name" value="Peptidase_S11_C"/>
</dbReference>
<organism evidence="18 19">
    <name type="scientific">Candidatus Hydrogenisulfobacillus filiaventi</name>
    <dbReference type="NCBI Taxonomy" id="2707344"/>
    <lineage>
        <taxon>Bacteria</taxon>
        <taxon>Bacillati</taxon>
        <taxon>Bacillota</taxon>
        <taxon>Clostridia</taxon>
        <taxon>Eubacteriales</taxon>
        <taxon>Clostridiales Family XVII. Incertae Sedis</taxon>
        <taxon>Candidatus Hydrogenisulfobacillus</taxon>
    </lineage>
</organism>
<evidence type="ECO:0000256" key="7">
    <source>
        <dbReference type="ARBA" id="ARBA00022729"/>
    </source>
</evidence>
<name>A0A6F8ZG72_9FIRM</name>
<keyword evidence="9" id="KW-0133">Cell shape</keyword>
<evidence type="ECO:0000313" key="18">
    <source>
        <dbReference type="EMBL" id="CAB1128881.1"/>
    </source>
</evidence>
<evidence type="ECO:0000313" key="19">
    <source>
        <dbReference type="Proteomes" id="UP000503399"/>
    </source>
</evidence>
<feature type="active site" description="Proton acceptor" evidence="13">
    <location>
        <position position="68"/>
    </location>
</feature>
<proteinExistence type="inferred from homology"/>
<evidence type="ECO:0000256" key="8">
    <source>
        <dbReference type="ARBA" id="ARBA00022801"/>
    </source>
</evidence>
<evidence type="ECO:0000256" key="5">
    <source>
        <dbReference type="ARBA" id="ARBA00022645"/>
    </source>
</evidence>
<dbReference type="KEGG" id="hfv:R50_1375"/>
<dbReference type="Proteomes" id="UP000503399">
    <property type="component" value="Chromosome"/>
</dbReference>
<evidence type="ECO:0000259" key="17">
    <source>
        <dbReference type="SMART" id="SM00936"/>
    </source>
</evidence>
<evidence type="ECO:0000256" key="12">
    <source>
        <dbReference type="ARBA" id="ARBA00034000"/>
    </source>
</evidence>
<evidence type="ECO:0000256" key="15">
    <source>
        <dbReference type="RuleBase" id="RU004016"/>
    </source>
</evidence>
<evidence type="ECO:0000256" key="4">
    <source>
        <dbReference type="ARBA" id="ARBA00012448"/>
    </source>
</evidence>
<keyword evidence="10" id="KW-0573">Peptidoglycan synthesis</keyword>